<comment type="catalytic activity">
    <reaction evidence="5">
        <text>a primary alcohol + NAD(+) = an aldehyde + NADH + H(+)</text>
        <dbReference type="Rhea" id="RHEA:10736"/>
        <dbReference type="ChEBI" id="CHEBI:15378"/>
        <dbReference type="ChEBI" id="CHEBI:15734"/>
        <dbReference type="ChEBI" id="CHEBI:17478"/>
        <dbReference type="ChEBI" id="CHEBI:57540"/>
        <dbReference type="ChEBI" id="CHEBI:57945"/>
        <dbReference type="EC" id="1.1.1.1"/>
    </reaction>
</comment>
<comment type="similarity">
    <text evidence="2">Belongs to the iron-containing alcohol dehydrogenase family.</text>
</comment>
<dbReference type="InterPro" id="IPR039697">
    <property type="entry name" value="Alcohol_dehydrogenase_Fe"/>
</dbReference>
<evidence type="ECO:0000313" key="9">
    <source>
        <dbReference type="Proteomes" id="UP000248795"/>
    </source>
</evidence>
<dbReference type="GO" id="GO:0046872">
    <property type="term" value="F:metal ion binding"/>
    <property type="evidence" value="ECO:0007669"/>
    <property type="project" value="InterPro"/>
</dbReference>
<dbReference type="CDD" id="cd14863">
    <property type="entry name" value="Fe-ADH-like"/>
    <property type="match status" value="1"/>
</dbReference>
<dbReference type="PANTHER" id="PTHR11496">
    <property type="entry name" value="ALCOHOL DEHYDROGENASE"/>
    <property type="match status" value="1"/>
</dbReference>
<dbReference type="Gene3D" id="3.40.50.1970">
    <property type="match status" value="1"/>
</dbReference>
<dbReference type="InterPro" id="IPR018211">
    <property type="entry name" value="ADH_Fe_CS"/>
</dbReference>
<comment type="caution">
    <text evidence="8">The sequence shown here is derived from an EMBL/GenBank/DDBJ whole genome shotgun (WGS) entry which is preliminary data.</text>
</comment>
<dbReference type="Pfam" id="PF00465">
    <property type="entry name" value="Fe-ADH"/>
    <property type="match status" value="1"/>
</dbReference>
<dbReference type="PROSITE" id="PS00913">
    <property type="entry name" value="ADH_IRON_1"/>
    <property type="match status" value="1"/>
</dbReference>
<name>A0A2W2BWM4_9HYPH</name>
<reference evidence="9" key="1">
    <citation type="submission" date="2018-06" db="EMBL/GenBank/DDBJ databases">
        <title>Aestuariibacter litoralis strain KCTC 52945T.</title>
        <authorList>
            <person name="Li X."/>
            <person name="Salam N."/>
            <person name="Li J.-L."/>
            <person name="Chen Y.-M."/>
            <person name="Yang Z.-W."/>
            <person name="Zhang L.-Y."/>
            <person name="Han M.-X."/>
            <person name="Xiao M."/>
            <person name="Li W.-J."/>
        </authorList>
    </citation>
    <scope>NUCLEOTIDE SEQUENCE [LARGE SCALE GENOMIC DNA]</scope>
    <source>
        <strain evidence="9">KCTC 52945</strain>
    </source>
</reference>
<evidence type="ECO:0000256" key="1">
    <source>
        <dbReference type="ARBA" id="ARBA00001962"/>
    </source>
</evidence>
<accession>A0A2W2BWM4</accession>
<evidence type="ECO:0000256" key="3">
    <source>
        <dbReference type="ARBA" id="ARBA00023002"/>
    </source>
</evidence>
<organism evidence="8 9">
    <name type="scientific">Aestuariivirga litoralis</name>
    <dbReference type="NCBI Taxonomy" id="2650924"/>
    <lineage>
        <taxon>Bacteria</taxon>
        <taxon>Pseudomonadati</taxon>
        <taxon>Pseudomonadota</taxon>
        <taxon>Alphaproteobacteria</taxon>
        <taxon>Hyphomicrobiales</taxon>
        <taxon>Aestuariivirgaceae</taxon>
        <taxon>Aestuariivirga</taxon>
    </lineage>
</organism>
<dbReference type="Gene3D" id="1.20.1090.10">
    <property type="entry name" value="Dehydroquinate synthase-like - alpha domain"/>
    <property type="match status" value="1"/>
</dbReference>
<evidence type="ECO:0000313" key="8">
    <source>
        <dbReference type="EMBL" id="PZF77836.1"/>
    </source>
</evidence>
<evidence type="ECO:0000256" key="5">
    <source>
        <dbReference type="ARBA" id="ARBA00049243"/>
    </source>
</evidence>
<dbReference type="FunFam" id="3.40.50.1970:FF:000003">
    <property type="entry name" value="Alcohol dehydrogenase, iron-containing"/>
    <property type="match status" value="1"/>
</dbReference>
<dbReference type="Proteomes" id="UP000248795">
    <property type="component" value="Unassembled WGS sequence"/>
</dbReference>
<dbReference type="InterPro" id="IPR056798">
    <property type="entry name" value="ADH_Fe_C"/>
</dbReference>
<feature type="domain" description="Alcohol dehydrogenase iron-type/glycerol dehydrogenase GldA" evidence="6">
    <location>
        <begin position="11"/>
        <end position="179"/>
    </location>
</feature>
<dbReference type="EMBL" id="QKVK01000002">
    <property type="protein sequence ID" value="PZF77836.1"/>
    <property type="molecule type" value="Genomic_DNA"/>
</dbReference>
<evidence type="ECO:0000259" key="6">
    <source>
        <dbReference type="Pfam" id="PF00465"/>
    </source>
</evidence>
<keyword evidence="4" id="KW-0520">NAD</keyword>
<dbReference type="InterPro" id="IPR001670">
    <property type="entry name" value="ADH_Fe/GldA"/>
</dbReference>
<dbReference type="SUPFAM" id="SSF56796">
    <property type="entry name" value="Dehydroquinate synthase-like"/>
    <property type="match status" value="1"/>
</dbReference>
<dbReference type="PANTHER" id="PTHR11496:SF102">
    <property type="entry name" value="ALCOHOL DEHYDROGENASE 4"/>
    <property type="match status" value="1"/>
</dbReference>
<sequence length="377" mass="38362">MSSFTLSFVPEIRFGAGRLGDIAPLAEAKAGKGAAVLLVADPALKELGITAQAVDILARAGHATEVYDGFTGEPSVADIDAAATQARRHDAKAVIGLGGGSALDTAKLVACCAVSGQPAAAYALRATPLPKNRLALIAVPTTAGTGSEVTRVSVYADANKVKVWAWGEELKPDVAILDPELSVALPAAVTAGSGLDALVHAIEAATNKQANPGNDLYCLKAISLIAANLERAVTHPADLAARGAMLLAACYGGIGIDNCGTALAHNISHAVANLAPIAHGRATGLAMLATMDWVAEGNRPGFARVSEAMGTNDAVAGFDRLVRASGVAVSPGLSGITAEALARHMAAPANAPMRKSTLRYPTDGDLVMLAERFLSLR</sequence>
<dbReference type="AlphaFoldDB" id="A0A2W2BWM4"/>
<comment type="cofactor">
    <cofactor evidence="1">
        <name>Fe cation</name>
        <dbReference type="ChEBI" id="CHEBI:24875"/>
    </cofactor>
</comment>
<evidence type="ECO:0000256" key="2">
    <source>
        <dbReference type="ARBA" id="ARBA00007358"/>
    </source>
</evidence>
<keyword evidence="3" id="KW-0560">Oxidoreductase</keyword>
<gene>
    <name evidence="8" type="ORF">DK847_05260</name>
</gene>
<dbReference type="GO" id="GO:0004022">
    <property type="term" value="F:alcohol dehydrogenase (NAD+) activity"/>
    <property type="evidence" value="ECO:0007669"/>
    <property type="project" value="UniProtKB-EC"/>
</dbReference>
<dbReference type="Pfam" id="PF25137">
    <property type="entry name" value="ADH_Fe_C"/>
    <property type="match status" value="1"/>
</dbReference>
<keyword evidence="9" id="KW-1185">Reference proteome</keyword>
<dbReference type="RefSeq" id="WP_111196584.1">
    <property type="nucleotide sequence ID" value="NZ_QKVK01000002.1"/>
</dbReference>
<evidence type="ECO:0000256" key="4">
    <source>
        <dbReference type="ARBA" id="ARBA00023027"/>
    </source>
</evidence>
<evidence type="ECO:0000259" key="7">
    <source>
        <dbReference type="Pfam" id="PF25137"/>
    </source>
</evidence>
<proteinExistence type="inferred from homology"/>
<feature type="domain" description="Fe-containing alcohol dehydrogenase-like C-terminal" evidence="7">
    <location>
        <begin position="190"/>
        <end position="312"/>
    </location>
</feature>
<protein>
    <submittedName>
        <fullName evidence="8">Iron-containing alcohol dehydrogenase</fullName>
    </submittedName>
</protein>